<dbReference type="RefSeq" id="WP_210665925.1">
    <property type="nucleotide sequence ID" value="NZ_JAGFBV010000009.1"/>
</dbReference>
<feature type="transmembrane region" description="Helical" evidence="1">
    <location>
        <begin position="7"/>
        <end position="22"/>
    </location>
</feature>
<comment type="caution">
    <text evidence="2">The sequence shown here is derived from an EMBL/GenBank/DDBJ whole genome shotgun (WGS) entry which is preliminary data.</text>
</comment>
<dbReference type="EMBL" id="JAGFBV010000009">
    <property type="protein sequence ID" value="MBP4137918.1"/>
    <property type="molecule type" value="Genomic_DNA"/>
</dbReference>
<keyword evidence="1" id="KW-0472">Membrane</keyword>
<proteinExistence type="predicted"/>
<protein>
    <recommendedName>
        <fullName evidence="4">YhhN-like protein</fullName>
    </recommendedName>
</protein>
<evidence type="ECO:0008006" key="4">
    <source>
        <dbReference type="Google" id="ProtNLM"/>
    </source>
</evidence>
<keyword evidence="3" id="KW-1185">Reference proteome</keyword>
<keyword evidence="1" id="KW-1133">Transmembrane helix</keyword>
<feature type="transmembrane region" description="Helical" evidence="1">
    <location>
        <begin position="144"/>
        <end position="162"/>
    </location>
</feature>
<feature type="transmembrane region" description="Helical" evidence="1">
    <location>
        <begin position="59"/>
        <end position="77"/>
    </location>
</feature>
<sequence length="228" mass="26169">MKANKPALILYFVALVVTILFDFFDVEFLAMCAKATVVPSIFFYFLVTNGYKTGKQESLIFLFCFLGEVFDLMNIEISEMGSLLSFSVVYCILLKMILIDDTIKIKIKKIDVLPAFIIVMLIAYLLISILNLQYEKMSQFQLQYGIYGVVLSTLSITSFLNYMTKGTPVTLVLSMMSLCFIASDVFYIFSQYFPFSAVLVVIKDFCQILSYYFMTRYLLSKKTKKVTQ</sequence>
<keyword evidence="1" id="KW-0812">Transmembrane</keyword>
<organism evidence="2 3">
    <name type="scientific">Flavobacterium geliluteum</name>
    <dbReference type="NCBI Taxonomy" id="2816120"/>
    <lineage>
        <taxon>Bacteria</taxon>
        <taxon>Pseudomonadati</taxon>
        <taxon>Bacteroidota</taxon>
        <taxon>Flavobacteriia</taxon>
        <taxon>Flavobacteriales</taxon>
        <taxon>Flavobacteriaceae</taxon>
        <taxon>Flavobacterium</taxon>
    </lineage>
</organism>
<accession>A0A940XEN9</accession>
<feature type="transmembrane region" description="Helical" evidence="1">
    <location>
        <begin position="28"/>
        <end position="47"/>
    </location>
</feature>
<feature type="transmembrane region" description="Helical" evidence="1">
    <location>
        <begin position="195"/>
        <end position="214"/>
    </location>
</feature>
<feature type="transmembrane region" description="Helical" evidence="1">
    <location>
        <begin position="169"/>
        <end position="189"/>
    </location>
</feature>
<evidence type="ECO:0000256" key="1">
    <source>
        <dbReference type="SAM" id="Phobius"/>
    </source>
</evidence>
<evidence type="ECO:0000313" key="2">
    <source>
        <dbReference type="EMBL" id="MBP4137918.1"/>
    </source>
</evidence>
<name>A0A940XEN9_9FLAO</name>
<dbReference type="Proteomes" id="UP000675047">
    <property type="component" value="Unassembled WGS sequence"/>
</dbReference>
<dbReference type="AlphaFoldDB" id="A0A940XEN9"/>
<feature type="transmembrane region" description="Helical" evidence="1">
    <location>
        <begin position="83"/>
        <end position="100"/>
    </location>
</feature>
<evidence type="ECO:0000313" key="3">
    <source>
        <dbReference type="Proteomes" id="UP000675047"/>
    </source>
</evidence>
<feature type="transmembrane region" description="Helical" evidence="1">
    <location>
        <begin position="112"/>
        <end position="132"/>
    </location>
</feature>
<gene>
    <name evidence="2" type="ORF">J3495_07425</name>
</gene>
<reference evidence="2 3" key="1">
    <citation type="submission" date="2021-03" db="EMBL/GenBank/DDBJ databases">
        <title>Flavobacterium Flabelliformis Sp. Nov. And Flavobacterium Geliluteum Sp. Nov., Two Novel Multidrug Resistant Psychrophilic Species Isolated From Antarctica.</title>
        <authorList>
            <person name="Kralova S."/>
            <person name="Busse H.J."/>
            <person name="Bezdicek M."/>
            <person name="Nykrynova M."/>
            <person name="Kroupova E."/>
            <person name="Krsek D."/>
            <person name="Sedlacek I."/>
        </authorList>
    </citation>
    <scope>NUCLEOTIDE SEQUENCE [LARGE SCALE GENOMIC DNA]</scope>
    <source>
        <strain evidence="2 3">P7388</strain>
    </source>
</reference>